<dbReference type="GO" id="GO:0005828">
    <property type="term" value="C:kinetochore microtubule"/>
    <property type="evidence" value="ECO:0007669"/>
    <property type="project" value="TreeGrafter"/>
</dbReference>
<feature type="compositionally biased region" description="Basic and acidic residues" evidence="1">
    <location>
        <begin position="296"/>
        <end position="306"/>
    </location>
</feature>
<accession>A0A9K3L814</accession>
<proteinExistence type="predicted"/>
<dbReference type="Pfam" id="PF24515">
    <property type="entry name" value="ARM_KNTC1_3rd"/>
    <property type="match status" value="1"/>
</dbReference>
<feature type="region of interest" description="Disordered" evidence="1">
    <location>
        <begin position="21"/>
        <end position="49"/>
    </location>
</feature>
<organism evidence="3 4">
    <name type="scientific">Nitzschia inconspicua</name>
    <dbReference type="NCBI Taxonomy" id="303405"/>
    <lineage>
        <taxon>Eukaryota</taxon>
        <taxon>Sar</taxon>
        <taxon>Stramenopiles</taxon>
        <taxon>Ochrophyta</taxon>
        <taxon>Bacillariophyta</taxon>
        <taxon>Bacillariophyceae</taxon>
        <taxon>Bacillariophycidae</taxon>
        <taxon>Bacillariales</taxon>
        <taxon>Bacillariaceae</taxon>
        <taxon>Nitzschia</taxon>
    </lineage>
</organism>
<evidence type="ECO:0000313" key="3">
    <source>
        <dbReference type="EMBL" id="KAG7357143.1"/>
    </source>
</evidence>
<feature type="compositionally biased region" description="Polar residues" evidence="1">
    <location>
        <begin position="934"/>
        <end position="954"/>
    </location>
</feature>
<reference evidence="3" key="1">
    <citation type="journal article" date="2021" name="Sci. Rep.">
        <title>Diploid genomic architecture of Nitzschia inconspicua, an elite biomass production diatom.</title>
        <authorList>
            <person name="Oliver A."/>
            <person name="Podell S."/>
            <person name="Pinowska A."/>
            <person name="Traller J.C."/>
            <person name="Smith S.R."/>
            <person name="McClure R."/>
            <person name="Beliaev A."/>
            <person name="Bohutskyi P."/>
            <person name="Hill E.A."/>
            <person name="Rabines A."/>
            <person name="Zheng H."/>
            <person name="Allen L.Z."/>
            <person name="Kuo A."/>
            <person name="Grigoriev I.V."/>
            <person name="Allen A.E."/>
            <person name="Hazlebeck D."/>
            <person name="Allen E.E."/>
        </authorList>
    </citation>
    <scope>NUCLEOTIDE SEQUENCE</scope>
    <source>
        <strain evidence="3">Hildebrandi</strain>
    </source>
</reference>
<feature type="region of interest" description="Disordered" evidence="1">
    <location>
        <begin position="929"/>
        <end position="956"/>
    </location>
</feature>
<dbReference type="GO" id="GO:1903394">
    <property type="term" value="P:protein localization to kinetochore involved in kinetochore assembly"/>
    <property type="evidence" value="ECO:0007669"/>
    <property type="project" value="TreeGrafter"/>
</dbReference>
<dbReference type="PANTHER" id="PTHR15688:SF1">
    <property type="entry name" value="KINETOCHORE-ASSOCIATED PROTEIN 1"/>
    <property type="match status" value="1"/>
</dbReference>
<evidence type="ECO:0000313" key="4">
    <source>
        <dbReference type="Proteomes" id="UP000693970"/>
    </source>
</evidence>
<sequence>MTSSFHRIDLVEVLEQCHQQQQQPIVPPKRRQQNQQRYRSFDDDTFMDDDDVDDNVSTVSFMTTSGWDQTIMDQDVDALASWQQRQARGRFMTPHAVAVQTWVYGIQDRPFMEGDQDNNNNNNSIKDNNLQIRWKTSLAPHRIFQIASNENGTVIAATTDNGAITILRGRDGKVLATRRLTTSITMAIEGGKNNNSPLETTTTNSWCPHVSFIQSVVQNHTRTDALLVQLPSSHQPPILVSNIQGDRLNDENDAVVAQATQSMNLDTIQLPTISTKNVVLMEGYVHDNNINNNTRPRKENAIHSQDENDDSTAQTFRLVVIHEATTGNTEKCLGLAEYDLATRECRLVSKNVTVGPNGSGWEINDRIGLHIKPLSGHGKYVLALVAQCYNSPPKTYSKVLWLDPDNSLTQYCPSPSDQETVQAKLIGEYSLHQDPAVGDSDSRGIDNSTEMRVLSLNFVHSCDTDTATALAISIQQGNQSVTQILQAQILLQPSNPSPELYNLELGPVHLLYNIPIPASIQTMTACSVNAMTFGPYSFRAKVSSGWNVPEDMFVFQTASISNEKRGNCCDASSIGSIRLHTIMNKFEHARSLVHSAGMETLLQDKYANFHPAEIALQKLKHSLLESSPGDQGMSEALVALERGAGHLYGQRAFLDAADVLLRWPAQNLGSTCALSMPTFRDHIQGLSMFINTMKNVSDVFSDEDTPSSTRSSFQLKLSNLENKLCAVKYLGDEVCRSTSDESDTQQSKLPLQFAFVSSMDDLFVAFLKNEDFNQAEKMLRCYARSMLSLERIVDAFLQLPSEIHPRNYIYLLKDFVLPSLSINHELLPRILTWSSSKADDLDDESENGIDDAIELLETIEQATKKLRRKVHDSFAYHSPFVEQPSTMDSKNFLPSLNGKKSLGESSSGIFSIDESAMSDISMVTFEKEGGSLRNDPSSNICSNHTAYNTNTRPNPTILEIGRMKRGAQKTRGSSKVPIISRDDTIDENEESVEAKLEAARWLKEARSLGISPTLVTLRDFVFRGGATFLCNELIQFFSLQAMSHEQRYSNLHTKVLGFCKRARVPFDDALKHYAKRLCEGKSASPEAIEEAASVARCCQSPTTKCQITLTTLQSALFCRFSPAWLTKLSRDAIEWSAGDSSLRSELEEASRLLLIDEIVGRYCGNGAKELFHVDNPVHASRLLEFVCNNLKKESVLSDVLDLCEAFHHLSVEDGCGLLLQNTILGGNQEQASKILEELYRRNKGTAHQVYSRAVTFCIDLVDDYTAQLRDYCGLTQELDGSESDPLRHDLMAYTSCALTLTKVALSQSRFMLSGNAGSGFTSTHFNVEHLEDLSRKLERVKTLQSDFRIFLRISDLDLPEKSVEVVTRILSDIVDPYEIGERDVINKVASLARRVCSLLATDSLNETKLLFSAAINPARELALTSGGLKSLDLFSDLGISETSGCEVASRCCMSLSMTLCMRSTQKKDSLASDQLCSMKGVAMAASLLQDYALPKCEVDVLGSATSLSCLIDLISQVLFRADEGCGEQLDFFRKKLLANAATKESSVASYNSSSTNCVQYLEELANIRAPSFHPTWYVGDGLLLPPDEALVKGIEYCKQCMGLQLVDDPTMGIESFVVARGGHALGLRLLAHSMSTQICLSQVETPLELLMEFTDSLVISLVERYLGGTGTGITNGLVDSQLALSHLVSLPIKLAFKLYKSCLPTAISTRDFPRVVSLATIGKVSGTPKISFGMDINNAWSRQSKFVDQCETLATNAHWWCVLEEHHINFDPRLFEEDYRRRQIDHVITEKRFDSSYASTLIPDLIIATSQSAHSIYDSLGLIDRYASDFSLPSVVPISSYVQFLLDPVDGGGSKDDARCRVSDLEGTVRKLLHRVDETKQRLEILRSCLIHFEKDDDCTDYERLSVILSLYQAEMAMFIARDIGNDSVLADSYFMEMEMIDRRRDALAILSSYYEGEKKHQRPSFSDFFVPLSKKVGGSGNTEKPICCNVLGWESSTKLSEGFDPLRPLETTLRMSCSSSVASALSPLCLPLGVPKGYIRTRSLIAKFQKSKEEGAALPPYEEVDSVLKHLRSKSDIAELAEWCSKQYELENPFKLMCLNDALEAAIKASNEAERNCKKEPRSSMESEESLALARVKRISVAKDLLADRMSITTILQKAWDDSDKRSSFARTIQKLLSRLEEEVWKRIDVFVPEHFIDILFIEASDLACDATLCMRDSLSIGQLRKLSQLTHQICSCIAERYSHVQIGHLARRLTSRWLLYGDEHNAEATKEEKDAPIRIPSHAASDVDEEDTVDFQMDLSKLQDGSVWSSYTTGGTAKNINGKTVVALEEEPSSVKPSSLREISELSSSRCALRIAFVMAFADGYYSDCWSDDSRAIGGNEENSINSAIRSASKSKRRGLLSKVKASKSTEYNNQHEVVLAHCRELLRLVFAKSTFAGHLMKGLDLSIATESVSGKKSEASSTLTFAMRHRCLRVASILVPQDALEQVLKQDNYQTPANQISLKKCAFGAFCAKELEEMQLPIPHSDLGQLSHMHFPSYARALWRHHRDVKRAKGRLLLLIVELYLKEKISDYVFFSNLMKEIGGLRLPRTLLLAFESISRYMDEIGADCVTSFLESASPFLIPLLSSLSTRISSELKNSTVCESDGQEEKVCDVYRTSATSTSIRFSQVLIRFSTHASSQELLISHCTCMLDLLHGDSKLILEKDLLDMFYQLVLRVESINSRKKLMNRLEDIGVR</sequence>
<reference evidence="3" key="2">
    <citation type="submission" date="2021-04" db="EMBL/GenBank/DDBJ databases">
        <authorList>
            <person name="Podell S."/>
        </authorList>
    </citation>
    <scope>NUCLEOTIDE SEQUENCE</scope>
    <source>
        <strain evidence="3">Hildebrandi</strain>
    </source>
</reference>
<dbReference type="Proteomes" id="UP000693970">
    <property type="component" value="Unassembled WGS sequence"/>
</dbReference>
<feature type="region of interest" description="Disordered" evidence="1">
    <location>
        <begin position="290"/>
        <end position="309"/>
    </location>
</feature>
<dbReference type="GO" id="GO:0005737">
    <property type="term" value="C:cytoplasm"/>
    <property type="evidence" value="ECO:0007669"/>
    <property type="project" value="TreeGrafter"/>
</dbReference>
<dbReference type="GO" id="GO:0000070">
    <property type="term" value="P:mitotic sister chromatid segregation"/>
    <property type="evidence" value="ECO:0007669"/>
    <property type="project" value="TreeGrafter"/>
</dbReference>
<dbReference type="InterPro" id="IPR052802">
    <property type="entry name" value="KNTC1"/>
</dbReference>
<evidence type="ECO:0000259" key="2">
    <source>
        <dbReference type="Pfam" id="PF24515"/>
    </source>
</evidence>
<feature type="domain" description="KNTC1 third ARM-repeats" evidence="2">
    <location>
        <begin position="1677"/>
        <end position="1909"/>
    </location>
</feature>
<gene>
    <name evidence="3" type="ORF">IV203_001831</name>
</gene>
<dbReference type="PANTHER" id="PTHR15688">
    <property type="entry name" value="KINETOCHORE-ASSOCIATED PROTEIN 1"/>
    <property type="match status" value="1"/>
</dbReference>
<name>A0A9K3L814_9STRA</name>
<dbReference type="GO" id="GO:1990423">
    <property type="term" value="C:RZZ complex"/>
    <property type="evidence" value="ECO:0007669"/>
    <property type="project" value="TreeGrafter"/>
</dbReference>
<dbReference type="InterPro" id="IPR055405">
    <property type="entry name" value="ARM_KNTC1_3rd"/>
</dbReference>
<dbReference type="OrthoDB" id="47965at2759"/>
<dbReference type="GO" id="GO:0031267">
    <property type="term" value="F:small GTPase binding"/>
    <property type="evidence" value="ECO:0007669"/>
    <property type="project" value="TreeGrafter"/>
</dbReference>
<keyword evidence="4" id="KW-1185">Reference proteome</keyword>
<comment type="caution">
    <text evidence="3">The sequence shown here is derived from an EMBL/GenBank/DDBJ whole genome shotgun (WGS) entry which is preliminary data.</text>
</comment>
<dbReference type="GO" id="GO:0007094">
    <property type="term" value="P:mitotic spindle assembly checkpoint signaling"/>
    <property type="evidence" value="ECO:0007669"/>
    <property type="project" value="TreeGrafter"/>
</dbReference>
<protein>
    <recommendedName>
        <fullName evidence="2">KNTC1 third ARM-repeats domain-containing protein</fullName>
    </recommendedName>
</protein>
<evidence type="ECO:0000256" key="1">
    <source>
        <dbReference type="SAM" id="MobiDB-lite"/>
    </source>
</evidence>
<dbReference type="EMBL" id="JAGRRH010000015">
    <property type="protein sequence ID" value="KAG7357143.1"/>
    <property type="molecule type" value="Genomic_DNA"/>
</dbReference>